<evidence type="ECO:0000313" key="3">
    <source>
        <dbReference type="Proteomes" id="UP001249851"/>
    </source>
</evidence>
<sequence>MENEEALPFSMDSQVDESIHNTGNKPLSSLEKACLMQGEASAETIVDEITNNDSMHWQMNLQVKQEQNNDDDCLPKGTELDQWFENQALSEAVSSVNVDQMDSHNPSIQEILEASRLNKNKDILQLLDEIGSSNSSVLSGHYWQEEGCNDFSTQSTDSYTVNEAEECHHFSDCQPFRSFVEPLPLVVPPIAVSSCSLGQPADGNVWVGQSATDSLRGLAVECIQASEAFSLGQSNQEIRELNDEIKKQEEKKRKRRERNKQCSREFRRKQKVREQLLTRGKAEKEQLLLERHKRMEKTTKILIKIANSSGACEKGRAIINMVANLINKENMPCAKGASNSAPVSHTITCTKTQGTS</sequence>
<keyword evidence="3" id="KW-1185">Reference proteome</keyword>
<keyword evidence="1" id="KW-0175">Coiled coil</keyword>
<comment type="caution">
    <text evidence="2">The sequence shown here is derived from an EMBL/GenBank/DDBJ whole genome shotgun (WGS) entry which is preliminary data.</text>
</comment>
<accession>A0AAD9V5A6</accession>
<feature type="coiled-coil region" evidence="1">
    <location>
        <begin position="231"/>
        <end position="265"/>
    </location>
</feature>
<name>A0AAD9V5A6_ACRCE</name>
<evidence type="ECO:0000313" key="2">
    <source>
        <dbReference type="EMBL" id="KAK2561798.1"/>
    </source>
</evidence>
<dbReference type="Proteomes" id="UP001249851">
    <property type="component" value="Unassembled WGS sequence"/>
</dbReference>
<evidence type="ECO:0008006" key="4">
    <source>
        <dbReference type="Google" id="ProtNLM"/>
    </source>
</evidence>
<dbReference type="AlphaFoldDB" id="A0AAD9V5A6"/>
<reference evidence="2" key="2">
    <citation type="journal article" date="2023" name="Science">
        <title>Genomic signatures of disease resistance in endangered staghorn corals.</title>
        <authorList>
            <person name="Vollmer S.V."/>
            <person name="Selwyn J.D."/>
            <person name="Despard B.A."/>
            <person name="Roesel C.L."/>
        </authorList>
    </citation>
    <scope>NUCLEOTIDE SEQUENCE</scope>
    <source>
        <strain evidence="2">K2</strain>
    </source>
</reference>
<evidence type="ECO:0000256" key="1">
    <source>
        <dbReference type="SAM" id="Coils"/>
    </source>
</evidence>
<reference evidence="2" key="1">
    <citation type="journal article" date="2023" name="G3 (Bethesda)">
        <title>Whole genome assembly and annotation of the endangered Caribbean coral Acropora cervicornis.</title>
        <authorList>
            <person name="Selwyn J.D."/>
            <person name="Vollmer S.V."/>
        </authorList>
    </citation>
    <scope>NUCLEOTIDE SEQUENCE</scope>
    <source>
        <strain evidence="2">K2</strain>
    </source>
</reference>
<dbReference type="EMBL" id="JARQWQ010000031">
    <property type="protein sequence ID" value="KAK2561798.1"/>
    <property type="molecule type" value="Genomic_DNA"/>
</dbReference>
<gene>
    <name evidence="2" type="ORF">P5673_015184</name>
</gene>
<proteinExistence type="predicted"/>
<protein>
    <recommendedName>
        <fullName evidence="4">BZIP domain-containing protein</fullName>
    </recommendedName>
</protein>
<organism evidence="2 3">
    <name type="scientific">Acropora cervicornis</name>
    <name type="common">Staghorn coral</name>
    <dbReference type="NCBI Taxonomy" id="6130"/>
    <lineage>
        <taxon>Eukaryota</taxon>
        <taxon>Metazoa</taxon>
        <taxon>Cnidaria</taxon>
        <taxon>Anthozoa</taxon>
        <taxon>Hexacorallia</taxon>
        <taxon>Scleractinia</taxon>
        <taxon>Astrocoeniina</taxon>
        <taxon>Acroporidae</taxon>
        <taxon>Acropora</taxon>
    </lineage>
</organism>